<reference evidence="2 3" key="1">
    <citation type="submission" date="2020-02" db="EMBL/GenBank/DDBJ databases">
        <title>Rhodobacter algicola sp. nov., isolated from microalga culture.</title>
        <authorList>
            <person name="Park C.-Y."/>
        </authorList>
    </citation>
    <scope>NUCLEOTIDE SEQUENCE [LARGE SCALE GENOMIC DNA]</scope>
    <source>
        <strain evidence="2 3">ETT8</strain>
    </source>
</reference>
<comment type="caution">
    <text evidence="2">The sequence shown here is derived from an EMBL/GenBank/DDBJ whole genome shotgun (WGS) entry which is preliminary data.</text>
</comment>
<keyword evidence="1" id="KW-0472">Membrane</keyword>
<protein>
    <submittedName>
        <fullName evidence="2">OpgC domain-containing protein</fullName>
    </submittedName>
</protein>
<feature type="transmembrane region" description="Helical" evidence="1">
    <location>
        <begin position="169"/>
        <end position="186"/>
    </location>
</feature>
<keyword evidence="1" id="KW-0812">Transmembrane</keyword>
<evidence type="ECO:0000256" key="1">
    <source>
        <dbReference type="SAM" id="Phobius"/>
    </source>
</evidence>
<feature type="transmembrane region" description="Helical" evidence="1">
    <location>
        <begin position="12"/>
        <end position="29"/>
    </location>
</feature>
<feature type="transmembrane region" description="Helical" evidence="1">
    <location>
        <begin position="140"/>
        <end position="162"/>
    </location>
</feature>
<feature type="transmembrane region" description="Helical" evidence="1">
    <location>
        <begin position="316"/>
        <end position="334"/>
    </location>
</feature>
<keyword evidence="3" id="KW-1185">Reference proteome</keyword>
<feature type="transmembrane region" description="Helical" evidence="1">
    <location>
        <begin position="285"/>
        <end position="304"/>
    </location>
</feature>
<evidence type="ECO:0000313" key="3">
    <source>
        <dbReference type="Proteomes" id="UP000481421"/>
    </source>
</evidence>
<dbReference type="PIRSF" id="PIRSF028704">
    <property type="entry name" value="UPC028704"/>
    <property type="match status" value="1"/>
</dbReference>
<organism evidence="2 3">
    <name type="scientific">Pseudotabrizicola algicola</name>
    <dbReference type="NCBI Taxonomy" id="2709381"/>
    <lineage>
        <taxon>Bacteria</taxon>
        <taxon>Pseudomonadati</taxon>
        <taxon>Pseudomonadota</taxon>
        <taxon>Alphaproteobacteria</taxon>
        <taxon>Rhodobacterales</taxon>
        <taxon>Paracoccaceae</taxon>
        <taxon>Pseudotabrizicola</taxon>
    </lineage>
</organism>
<feature type="transmembrane region" description="Helical" evidence="1">
    <location>
        <begin position="84"/>
        <end position="105"/>
    </location>
</feature>
<feature type="transmembrane region" description="Helical" evidence="1">
    <location>
        <begin position="198"/>
        <end position="218"/>
    </location>
</feature>
<dbReference type="EMBL" id="JAAIKE010000004">
    <property type="protein sequence ID" value="NEX47308.1"/>
    <property type="molecule type" value="Genomic_DNA"/>
</dbReference>
<feature type="transmembrane region" description="Helical" evidence="1">
    <location>
        <begin position="346"/>
        <end position="365"/>
    </location>
</feature>
<evidence type="ECO:0000313" key="2">
    <source>
        <dbReference type="EMBL" id="NEX47308.1"/>
    </source>
</evidence>
<proteinExistence type="predicted"/>
<dbReference type="PANTHER" id="PTHR38592">
    <property type="entry name" value="BLL4819 PROTEIN"/>
    <property type="match status" value="1"/>
</dbReference>
<gene>
    <name evidence="2" type="ORF">G3572_13920</name>
</gene>
<dbReference type="Pfam" id="PF10129">
    <property type="entry name" value="OpgC_C"/>
    <property type="match status" value="1"/>
</dbReference>
<dbReference type="Proteomes" id="UP000481421">
    <property type="component" value="Unassembled WGS sequence"/>
</dbReference>
<dbReference type="PANTHER" id="PTHR38592:SF3">
    <property type="entry name" value="BLL4819 PROTEIN"/>
    <property type="match status" value="1"/>
</dbReference>
<sequence length="381" mass="41705">MPELPHQRDQRIDLFRGIALVMIFINHIPGTIWESLTSRNFGFSDAAEGFVLMSGIAAGLAYGPAFQARQPIWPAALRPWRRALTIWAVHLLVVALVFALFALLADHPAIAEMAKRRNILRALEEPASYLLPLVLLSHQFAYADILPMYVALMLVAPLILWCAVRAPRTTMAASVALWFVVGLLRIRVPTWPQDNGWFFNPLAWQVLFVAGIVTGLAMRRHRRALPLRPWAVWLSALAVIGAALWVQVPLIADYGRHGLWLLNQKAGFPGVVTAFDKSFVFLPRLLHILALAYLISALPALRGLAAHPRLAPLTLLGRHSLPVFAAGTVLAYGAQVTKALAPPSTLLDTALIGAGLCLLLAVAHLRERQKTAKRAGAVPAA</sequence>
<name>A0A6B3RR77_9RHOB</name>
<dbReference type="RefSeq" id="WP_164612902.1">
    <property type="nucleotide sequence ID" value="NZ_JAAIKE010000004.1"/>
</dbReference>
<accession>A0A6B3RR77</accession>
<feature type="transmembrane region" description="Helical" evidence="1">
    <location>
        <begin position="230"/>
        <end position="252"/>
    </location>
</feature>
<dbReference type="AlphaFoldDB" id="A0A6B3RR77"/>
<feature type="transmembrane region" description="Helical" evidence="1">
    <location>
        <begin position="41"/>
        <end position="63"/>
    </location>
</feature>
<keyword evidence="1" id="KW-1133">Transmembrane helix</keyword>
<dbReference type="InterPro" id="IPR014550">
    <property type="entry name" value="UCP028704_OpgC"/>
</dbReference>